<name>A0A099CY94_9GAMM</name>
<dbReference type="STRING" id="1543381.LF63_0103535"/>
<reference evidence="4 6" key="2">
    <citation type="submission" date="2020-08" db="EMBL/GenBank/DDBJ databases">
        <title>Genomic Encyclopedia of Type Strains, Phase IV (KMG-IV): sequencing the most valuable type-strain genomes for metagenomic binning, comparative biology and taxonomic classification.</title>
        <authorList>
            <person name="Goeker M."/>
        </authorList>
    </citation>
    <scope>NUCLEOTIDE SEQUENCE [LARGE SCALE GENOMIC DNA]</scope>
    <source>
        <strain evidence="4 6">DSM 107085</strain>
    </source>
</reference>
<comment type="caution">
    <text evidence="3">The sequence shown here is derived from an EMBL/GenBank/DDBJ whole genome shotgun (WGS) entry which is preliminary data.</text>
</comment>
<dbReference type="Proteomes" id="UP000560000">
    <property type="component" value="Unassembled WGS sequence"/>
</dbReference>
<proteinExistence type="predicted"/>
<dbReference type="OrthoDB" id="1247465at2"/>
<evidence type="ECO:0000313" key="5">
    <source>
        <dbReference type="Proteomes" id="UP000029708"/>
    </source>
</evidence>
<sequence length="182" mass="19496">MKRLLPLLLLATLPLAAHAADWKVDAAKSTLGFSGSYQGDAFHGVFKQFDAAIRYDPQHLDAAKFDVTVKLASVDTQSSERDETLTGSDFFDTGNFATAHFVTTAFHRAADGSVTADGTLDLHGVKKPVTLKVSFAPDGQNATLDVDTTLNRLDFKLGDSADWDAVSKSIPVHAHLLLHAGS</sequence>
<accession>A0A099CY94</accession>
<dbReference type="HOGENOM" id="CLU_071003_5_1_6"/>
<dbReference type="PANTHER" id="PTHR34406:SF1">
    <property type="entry name" value="PROTEIN YCEI"/>
    <property type="match status" value="1"/>
</dbReference>
<dbReference type="PANTHER" id="PTHR34406">
    <property type="entry name" value="PROTEIN YCEI"/>
    <property type="match status" value="1"/>
</dbReference>
<evidence type="ECO:0000313" key="4">
    <source>
        <dbReference type="EMBL" id="MBB6184179.1"/>
    </source>
</evidence>
<dbReference type="InterPro" id="IPR007372">
    <property type="entry name" value="Lipid/polyisoprenoid-bd_YceI"/>
</dbReference>
<dbReference type="InterPro" id="IPR036761">
    <property type="entry name" value="TTHA0802/YceI-like_sf"/>
</dbReference>
<organism evidence="3 5">
    <name type="scientific">Oleiagrimonas soli</name>
    <dbReference type="NCBI Taxonomy" id="1543381"/>
    <lineage>
        <taxon>Bacteria</taxon>
        <taxon>Pseudomonadati</taxon>
        <taxon>Pseudomonadota</taxon>
        <taxon>Gammaproteobacteria</taxon>
        <taxon>Lysobacterales</taxon>
        <taxon>Rhodanobacteraceae</taxon>
        <taxon>Oleiagrimonas</taxon>
    </lineage>
</organism>
<protein>
    <submittedName>
        <fullName evidence="3 4">Polyisoprenoid-binding protein</fullName>
    </submittedName>
</protein>
<evidence type="ECO:0000313" key="6">
    <source>
        <dbReference type="Proteomes" id="UP000560000"/>
    </source>
</evidence>
<reference evidence="3 5" key="1">
    <citation type="submission" date="2014-09" db="EMBL/GenBank/DDBJ databases">
        <title>Xanthomonadaceae 3.5X direct submission.</title>
        <authorList>
            <person name="Fang T."/>
            <person name="Wang H."/>
        </authorList>
    </citation>
    <scope>NUCLEOTIDE SEQUENCE [LARGE SCALE GENOMIC DNA]</scope>
    <source>
        <strain evidence="3 5">3.5X</strain>
    </source>
</reference>
<feature type="chain" id="PRO_5033216665" evidence="1">
    <location>
        <begin position="20"/>
        <end position="182"/>
    </location>
</feature>
<dbReference type="AlphaFoldDB" id="A0A099CY94"/>
<dbReference type="SMART" id="SM00867">
    <property type="entry name" value="YceI"/>
    <property type="match status" value="1"/>
</dbReference>
<dbReference type="Gene3D" id="2.40.128.110">
    <property type="entry name" value="Lipid/polyisoprenoid-binding, YceI-like"/>
    <property type="match status" value="1"/>
</dbReference>
<feature type="domain" description="Lipid/polyisoprenoid-binding YceI-like" evidence="2">
    <location>
        <begin position="21"/>
        <end position="179"/>
    </location>
</feature>
<evidence type="ECO:0000313" key="3">
    <source>
        <dbReference type="EMBL" id="KGI78547.1"/>
    </source>
</evidence>
<dbReference type="Proteomes" id="UP000029708">
    <property type="component" value="Unassembled WGS sequence"/>
</dbReference>
<evidence type="ECO:0000259" key="2">
    <source>
        <dbReference type="SMART" id="SM00867"/>
    </source>
</evidence>
<keyword evidence="5" id="KW-1185">Reference proteome</keyword>
<keyword evidence="1" id="KW-0732">Signal</keyword>
<feature type="signal peptide" evidence="1">
    <location>
        <begin position="1"/>
        <end position="19"/>
    </location>
</feature>
<dbReference type="EMBL" id="JACHET010000001">
    <property type="protein sequence ID" value="MBB6184179.1"/>
    <property type="molecule type" value="Genomic_DNA"/>
</dbReference>
<dbReference type="EMBL" id="JROI01000008">
    <property type="protein sequence ID" value="KGI78547.1"/>
    <property type="molecule type" value="Genomic_DNA"/>
</dbReference>
<dbReference type="SUPFAM" id="SSF101874">
    <property type="entry name" value="YceI-like"/>
    <property type="match status" value="1"/>
</dbReference>
<dbReference type="RefSeq" id="WP_043099684.1">
    <property type="nucleotide sequence ID" value="NZ_JACHET010000001.1"/>
</dbReference>
<gene>
    <name evidence="4" type="ORF">HNQ86_001524</name>
    <name evidence="3" type="ORF">LF63_0103535</name>
</gene>
<dbReference type="Pfam" id="PF04264">
    <property type="entry name" value="YceI"/>
    <property type="match status" value="1"/>
</dbReference>
<evidence type="ECO:0000256" key="1">
    <source>
        <dbReference type="SAM" id="SignalP"/>
    </source>
</evidence>